<accession>A0A7R9EJJ3</accession>
<sequence length="22" mass="2629">MLLIIYYYYLAPSLTNRSGYTL</sequence>
<dbReference type="EMBL" id="OB797156">
    <property type="protein sequence ID" value="CAD7434135.1"/>
    <property type="molecule type" value="Genomic_DNA"/>
</dbReference>
<proteinExistence type="predicted"/>
<gene>
    <name evidence="1" type="ORF">TMSB3V08_LOCUS10792</name>
</gene>
<evidence type="ECO:0000313" key="1">
    <source>
        <dbReference type="EMBL" id="CAD7434135.1"/>
    </source>
</evidence>
<organism evidence="1">
    <name type="scientific">Timema monikensis</name>
    <dbReference type="NCBI Taxonomy" id="170555"/>
    <lineage>
        <taxon>Eukaryota</taxon>
        <taxon>Metazoa</taxon>
        <taxon>Ecdysozoa</taxon>
        <taxon>Arthropoda</taxon>
        <taxon>Hexapoda</taxon>
        <taxon>Insecta</taxon>
        <taxon>Pterygota</taxon>
        <taxon>Neoptera</taxon>
        <taxon>Polyneoptera</taxon>
        <taxon>Phasmatodea</taxon>
        <taxon>Timematodea</taxon>
        <taxon>Timematoidea</taxon>
        <taxon>Timematidae</taxon>
        <taxon>Timema</taxon>
    </lineage>
</organism>
<name>A0A7R9EJJ3_9NEOP</name>
<reference evidence="1" key="1">
    <citation type="submission" date="2020-11" db="EMBL/GenBank/DDBJ databases">
        <authorList>
            <person name="Tran Van P."/>
        </authorList>
    </citation>
    <scope>NUCLEOTIDE SEQUENCE</scope>
</reference>
<dbReference type="AlphaFoldDB" id="A0A7R9EJJ3"/>
<protein>
    <submittedName>
        <fullName evidence="1">Uncharacterized protein</fullName>
    </submittedName>
</protein>